<dbReference type="GO" id="GO:0019323">
    <property type="term" value="P:pentose catabolic process"/>
    <property type="evidence" value="ECO:0007669"/>
    <property type="project" value="UniProtKB-UniRule"/>
</dbReference>
<feature type="binding site" evidence="10 13">
    <location>
        <position position="33"/>
    </location>
    <ligand>
        <name>a divalent metal cation</name>
        <dbReference type="ChEBI" id="CHEBI:60240"/>
    </ligand>
</feature>
<evidence type="ECO:0000256" key="12">
    <source>
        <dbReference type="PIRSR" id="PIRSR001461-1"/>
    </source>
</evidence>
<comment type="cofactor">
    <cofactor evidence="10 13">
        <name>a divalent metal cation</name>
        <dbReference type="ChEBI" id="CHEBI:60240"/>
    </cofactor>
    <text evidence="10 13">Binds 1 divalent metal cation per subunit.</text>
</comment>
<evidence type="ECO:0000256" key="8">
    <source>
        <dbReference type="ARBA" id="ARBA00022723"/>
    </source>
</evidence>
<dbReference type="GO" id="GO:0004750">
    <property type="term" value="F:D-ribulose-phosphate 3-epimerase activity"/>
    <property type="evidence" value="ECO:0007669"/>
    <property type="project" value="UniProtKB-UniRule"/>
</dbReference>
<gene>
    <name evidence="10" type="primary">rpe</name>
    <name evidence="15" type="ordered locus">Dde_2632</name>
</gene>
<evidence type="ECO:0000313" key="15">
    <source>
        <dbReference type="EMBL" id="ABB39428.1"/>
    </source>
</evidence>
<keyword evidence="13" id="KW-0464">Manganese</keyword>
<keyword evidence="9 10" id="KW-0413">Isomerase</keyword>
<reference evidence="15 16" key="1">
    <citation type="journal article" date="2011" name="J. Bacteriol.">
        <title>Complete genome sequence and updated annotation of Desulfovibrio alaskensis G20.</title>
        <authorList>
            <person name="Hauser L.J."/>
            <person name="Land M.L."/>
            <person name="Brown S.D."/>
            <person name="Larimer F."/>
            <person name="Keller K.L."/>
            <person name="Rapp-Giles B.J."/>
            <person name="Price M.N."/>
            <person name="Lin M."/>
            <person name="Bruce D.C."/>
            <person name="Detter J.C."/>
            <person name="Tapia R."/>
            <person name="Han C.S."/>
            <person name="Goodwin L.A."/>
            <person name="Cheng J.F."/>
            <person name="Pitluck S."/>
            <person name="Copeland A."/>
            <person name="Lucas S."/>
            <person name="Nolan M."/>
            <person name="Lapidus A.L."/>
            <person name="Palumbo A.V."/>
            <person name="Wall J.D."/>
        </authorList>
    </citation>
    <scope>NUCLEOTIDE SEQUENCE [LARGE SCALE GENOMIC DNA]</scope>
    <source>
        <strain evidence="16">ATCC BAA 1058 / DSM 17464 / G20</strain>
    </source>
</reference>
<feature type="binding site" evidence="10 14">
    <location>
        <position position="6"/>
    </location>
    <ligand>
        <name>substrate</name>
    </ligand>
</feature>
<keyword evidence="10 11" id="KW-0119">Carbohydrate metabolism</keyword>
<evidence type="ECO:0000313" key="16">
    <source>
        <dbReference type="Proteomes" id="UP000002710"/>
    </source>
</evidence>
<comment type="cofactor">
    <cofactor evidence="2">
        <name>Mn(2+)</name>
        <dbReference type="ChEBI" id="CHEBI:29035"/>
    </cofactor>
</comment>
<evidence type="ECO:0000256" key="10">
    <source>
        <dbReference type="HAMAP-Rule" id="MF_02227"/>
    </source>
</evidence>
<dbReference type="InterPro" id="IPR011060">
    <property type="entry name" value="RibuloseP-bd_barrel"/>
</dbReference>
<keyword evidence="16" id="KW-1185">Reference proteome</keyword>
<evidence type="ECO:0000256" key="6">
    <source>
        <dbReference type="ARBA" id="ARBA00009541"/>
    </source>
</evidence>
<comment type="pathway">
    <text evidence="10">Carbohydrate degradation.</text>
</comment>
<feature type="binding site" evidence="10 13">
    <location>
        <position position="64"/>
    </location>
    <ligand>
        <name>a divalent metal cation</name>
        <dbReference type="ChEBI" id="CHEBI:60240"/>
    </ligand>
</feature>
<dbReference type="CDD" id="cd00429">
    <property type="entry name" value="RPE"/>
    <property type="match status" value="1"/>
</dbReference>
<dbReference type="PANTHER" id="PTHR11749">
    <property type="entry name" value="RIBULOSE-5-PHOSPHATE-3-EPIMERASE"/>
    <property type="match status" value="1"/>
</dbReference>
<feature type="binding site" evidence="14">
    <location>
        <position position="175"/>
    </location>
    <ligand>
        <name>substrate</name>
    </ligand>
</feature>
<dbReference type="RefSeq" id="WP_011368464.1">
    <property type="nucleotide sequence ID" value="NC_007519.1"/>
</dbReference>
<dbReference type="Pfam" id="PF00834">
    <property type="entry name" value="Ribul_P_3_epim"/>
    <property type="match status" value="1"/>
</dbReference>
<name>Q30Y18_OLEA2</name>
<evidence type="ECO:0000256" key="14">
    <source>
        <dbReference type="PIRSR" id="PIRSR001461-3"/>
    </source>
</evidence>
<keyword evidence="8 10" id="KW-0479">Metal-binding</keyword>
<dbReference type="FunFam" id="3.20.20.70:FF:000004">
    <property type="entry name" value="Ribulose-phosphate 3-epimerase"/>
    <property type="match status" value="1"/>
</dbReference>
<dbReference type="EMBL" id="CP000112">
    <property type="protein sequence ID" value="ABB39428.1"/>
    <property type="molecule type" value="Genomic_DNA"/>
</dbReference>
<comment type="cofactor">
    <cofactor evidence="4">
        <name>Zn(2+)</name>
        <dbReference type="ChEBI" id="CHEBI:29105"/>
    </cofactor>
</comment>
<dbReference type="NCBIfam" id="NF004076">
    <property type="entry name" value="PRK05581.1-4"/>
    <property type="match status" value="1"/>
</dbReference>
<feature type="active site" description="Proton acceptor" evidence="10 12">
    <location>
        <position position="33"/>
    </location>
</feature>
<evidence type="ECO:0000256" key="2">
    <source>
        <dbReference type="ARBA" id="ARBA00001936"/>
    </source>
</evidence>
<dbReference type="KEGG" id="dde:Dde_2632"/>
<dbReference type="NCBIfam" id="TIGR01163">
    <property type="entry name" value="rpe"/>
    <property type="match status" value="1"/>
</dbReference>
<feature type="binding site" evidence="10 13">
    <location>
        <position position="173"/>
    </location>
    <ligand>
        <name>a divalent metal cation</name>
        <dbReference type="ChEBI" id="CHEBI:60240"/>
    </ligand>
</feature>
<dbReference type="EC" id="5.1.3.1" evidence="7 10"/>
<feature type="binding site" evidence="10 13">
    <location>
        <position position="31"/>
    </location>
    <ligand>
        <name>a divalent metal cation</name>
        <dbReference type="ChEBI" id="CHEBI:60240"/>
    </ligand>
</feature>
<dbReference type="eggNOG" id="COG0036">
    <property type="taxonomic scope" value="Bacteria"/>
</dbReference>
<dbReference type="STRING" id="207559.Dde_2632"/>
<feature type="active site" description="Proton donor" evidence="10 12">
    <location>
        <position position="173"/>
    </location>
</feature>
<evidence type="ECO:0000256" key="5">
    <source>
        <dbReference type="ARBA" id="ARBA00001954"/>
    </source>
</evidence>
<dbReference type="Proteomes" id="UP000002710">
    <property type="component" value="Chromosome"/>
</dbReference>
<dbReference type="GO" id="GO:0005737">
    <property type="term" value="C:cytoplasm"/>
    <property type="evidence" value="ECO:0007669"/>
    <property type="project" value="UniProtKB-ARBA"/>
</dbReference>
<evidence type="ECO:0000256" key="13">
    <source>
        <dbReference type="PIRSR" id="PIRSR001461-2"/>
    </source>
</evidence>
<evidence type="ECO:0000256" key="4">
    <source>
        <dbReference type="ARBA" id="ARBA00001947"/>
    </source>
</evidence>
<dbReference type="Gene3D" id="3.20.20.70">
    <property type="entry name" value="Aldolase class I"/>
    <property type="match status" value="1"/>
</dbReference>
<dbReference type="HOGENOM" id="CLU_054856_2_1_7"/>
<comment type="function">
    <text evidence="10">Catalyzes the reversible epimerization of D-ribulose 5-phosphate to D-xylulose 5-phosphate.</text>
</comment>
<comment type="cofactor">
    <cofactor evidence="3">
        <name>Co(2+)</name>
        <dbReference type="ChEBI" id="CHEBI:48828"/>
    </cofactor>
</comment>
<dbReference type="InterPro" id="IPR000056">
    <property type="entry name" value="Ribul_P_3_epim-like"/>
</dbReference>
<dbReference type="InterPro" id="IPR026019">
    <property type="entry name" value="Ribul_P_3_epim"/>
</dbReference>
<proteinExistence type="inferred from homology"/>
<feature type="binding site" evidence="10">
    <location>
        <begin position="173"/>
        <end position="175"/>
    </location>
    <ligand>
        <name>substrate</name>
    </ligand>
</feature>
<evidence type="ECO:0000256" key="3">
    <source>
        <dbReference type="ARBA" id="ARBA00001941"/>
    </source>
</evidence>
<organism evidence="15 16">
    <name type="scientific">Oleidesulfovibrio alaskensis (strain ATCC BAA-1058 / DSM 17464 / G20)</name>
    <name type="common">Desulfovibrio alaskensis</name>
    <dbReference type="NCBI Taxonomy" id="207559"/>
    <lineage>
        <taxon>Bacteria</taxon>
        <taxon>Pseudomonadati</taxon>
        <taxon>Thermodesulfobacteriota</taxon>
        <taxon>Desulfovibrionia</taxon>
        <taxon>Desulfovibrionales</taxon>
        <taxon>Desulfovibrionaceae</taxon>
        <taxon>Oleidesulfovibrio</taxon>
    </lineage>
</organism>
<keyword evidence="13" id="KW-0170">Cobalt</keyword>
<evidence type="ECO:0000256" key="7">
    <source>
        <dbReference type="ARBA" id="ARBA00013188"/>
    </source>
</evidence>
<dbReference type="PIRSF" id="PIRSF001461">
    <property type="entry name" value="RPE"/>
    <property type="match status" value="1"/>
</dbReference>
<evidence type="ECO:0000256" key="9">
    <source>
        <dbReference type="ARBA" id="ARBA00023235"/>
    </source>
</evidence>
<dbReference type="PROSITE" id="PS01086">
    <property type="entry name" value="RIBUL_P_3_EPIMER_2"/>
    <property type="match status" value="1"/>
</dbReference>
<feature type="binding site" evidence="10 14">
    <location>
        <begin position="195"/>
        <end position="196"/>
    </location>
    <ligand>
        <name>substrate</name>
    </ligand>
</feature>
<feature type="binding site" evidence="10 14">
    <location>
        <begin position="140"/>
        <end position="143"/>
    </location>
    <ligand>
        <name>substrate</name>
    </ligand>
</feature>
<comment type="similarity">
    <text evidence="6 10 11">Belongs to the ribulose-phosphate 3-epimerase family.</text>
</comment>
<comment type="cofactor">
    <cofactor evidence="5">
        <name>Fe(2+)</name>
        <dbReference type="ChEBI" id="CHEBI:29033"/>
    </cofactor>
</comment>
<comment type="catalytic activity">
    <reaction evidence="1 10 11">
        <text>D-ribulose 5-phosphate = D-xylulose 5-phosphate</text>
        <dbReference type="Rhea" id="RHEA:13677"/>
        <dbReference type="ChEBI" id="CHEBI:57737"/>
        <dbReference type="ChEBI" id="CHEBI:58121"/>
        <dbReference type="EC" id="5.1.3.1"/>
    </reaction>
</comment>
<sequence>MILSPSLLSSDYGRLADELAALEDAGLSWVHWDVMDGMFVPNITLGAPIIKKLRKASGLFFDVHLMVQAPERYIADFADAGADMLVVHAEATNHLERTLSEIRRMGVQCGVALNPHTPLCVLEYVLDQLDMVLIMSVNPGFGGQKFIPFTMRKIEELSAMITARGLKTLIQVDGGVDPENTPELVRRGADVLVSGSAFFGHPPYRQRHDAFQAAAAR</sequence>
<keyword evidence="13" id="KW-0862">Zinc</keyword>
<evidence type="ECO:0000256" key="11">
    <source>
        <dbReference type="PIRNR" id="PIRNR001461"/>
    </source>
</evidence>
<dbReference type="InterPro" id="IPR013785">
    <property type="entry name" value="Aldolase_TIM"/>
</dbReference>
<dbReference type="GO" id="GO:0046872">
    <property type="term" value="F:metal ion binding"/>
    <property type="evidence" value="ECO:0007669"/>
    <property type="project" value="UniProtKB-UniRule"/>
</dbReference>
<dbReference type="AlphaFoldDB" id="Q30Y18"/>
<dbReference type="SUPFAM" id="SSF51366">
    <property type="entry name" value="Ribulose-phoshate binding barrel"/>
    <property type="match status" value="1"/>
</dbReference>
<feature type="binding site" evidence="10 14">
    <location>
        <position position="64"/>
    </location>
    <ligand>
        <name>substrate</name>
    </ligand>
</feature>
<protein>
    <recommendedName>
        <fullName evidence="7 10">Ribulose-phosphate 3-epimerase</fullName>
        <ecNumber evidence="7 10">5.1.3.1</ecNumber>
    </recommendedName>
</protein>
<accession>Q30Y18</accession>
<evidence type="ECO:0000256" key="1">
    <source>
        <dbReference type="ARBA" id="ARBA00001782"/>
    </source>
</evidence>
<dbReference type="GO" id="GO:0006098">
    <property type="term" value="P:pentose-phosphate shunt"/>
    <property type="evidence" value="ECO:0007669"/>
    <property type="project" value="UniProtKB-UniRule"/>
</dbReference>
<dbReference type="HAMAP" id="MF_02227">
    <property type="entry name" value="RPE"/>
    <property type="match status" value="1"/>
</dbReference>